<dbReference type="RefSeq" id="WP_277813007.1">
    <property type="nucleotide sequence ID" value="NZ_AWFF01000002.1"/>
</dbReference>
<dbReference type="PATRIC" id="fig|1280946.3.peg.304"/>
<accession>A0A062U9E8</accession>
<comment type="caution">
    <text evidence="1">The sequence shown here is derived from an EMBL/GenBank/DDBJ whole genome shotgun (WGS) entry which is preliminary data.</text>
</comment>
<sequence length="44" mass="4793">MTLQNILGRAEAELLPDDPEKTALLTARLADDESLITNTCPEIP</sequence>
<organism evidence="1 2">
    <name type="scientific">Hyphomonas beringensis</name>
    <dbReference type="NCBI Taxonomy" id="1280946"/>
    <lineage>
        <taxon>Bacteria</taxon>
        <taxon>Pseudomonadati</taxon>
        <taxon>Pseudomonadota</taxon>
        <taxon>Alphaproteobacteria</taxon>
        <taxon>Hyphomonadales</taxon>
        <taxon>Hyphomonadaceae</taxon>
        <taxon>Hyphomonas</taxon>
    </lineage>
</organism>
<evidence type="ECO:0000313" key="1">
    <source>
        <dbReference type="EMBL" id="KCZ56991.1"/>
    </source>
</evidence>
<protein>
    <submittedName>
        <fullName evidence="1">Uncharacterized protein</fullName>
    </submittedName>
</protein>
<name>A0A062U9E8_9PROT</name>
<gene>
    <name evidence="1" type="ORF">HY29_07555</name>
</gene>
<dbReference type="EMBL" id="AWFF01000002">
    <property type="protein sequence ID" value="KCZ56991.1"/>
    <property type="molecule type" value="Genomic_DNA"/>
</dbReference>
<dbReference type="STRING" id="1280946.HY29_07555"/>
<keyword evidence="2" id="KW-1185">Reference proteome</keyword>
<dbReference type="AlphaFoldDB" id="A0A062U9E8"/>
<proteinExistence type="predicted"/>
<evidence type="ECO:0000313" key="2">
    <source>
        <dbReference type="Proteomes" id="UP000027037"/>
    </source>
</evidence>
<reference evidence="1 2" key="1">
    <citation type="journal article" date="2014" name="Antonie Van Leeuwenhoek">
        <title>Hyphomonas beringensis sp. nov. and Hyphomonas chukchiensis sp. nov., isolated from surface seawater of the Bering Sea and Chukchi Sea.</title>
        <authorList>
            <person name="Li C."/>
            <person name="Lai Q."/>
            <person name="Li G."/>
            <person name="Dong C."/>
            <person name="Wang J."/>
            <person name="Liao Y."/>
            <person name="Shao Z."/>
        </authorList>
    </citation>
    <scope>NUCLEOTIDE SEQUENCE [LARGE SCALE GENOMIC DNA]</scope>
    <source>
        <strain evidence="1 2">25B14_1</strain>
    </source>
</reference>
<dbReference type="Proteomes" id="UP000027037">
    <property type="component" value="Unassembled WGS sequence"/>
</dbReference>